<reference evidence="2" key="1">
    <citation type="submission" date="2023-07" db="EMBL/GenBank/DDBJ databases">
        <title>Sorghum-associated microbial communities from plants grown in Nebraska, USA.</title>
        <authorList>
            <person name="Schachtman D."/>
        </authorList>
    </citation>
    <scope>NUCLEOTIDE SEQUENCE</scope>
    <source>
        <strain evidence="2">BE330</strain>
    </source>
</reference>
<dbReference type="AlphaFoldDB" id="A0AAE3XDA1"/>
<keyword evidence="1" id="KW-0732">Signal</keyword>
<evidence type="ECO:0000313" key="3">
    <source>
        <dbReference type="Proteomes" id="UP001185331"/>
    </source>
</evidence>
<name>A0AAE3XDA1_9DEIO</name>
<protein>
    <recommendedName>
        <fullName evidence="4">Secreted protein</fullName>
    </recommendedName>
</protein>
<comment type="caution">
    <text evidence="2">The sequence shown here is derived from an EMBL/GenBank/DDBJ whole genome shotgun (WGS) entry which is preliminary data.</text>
</comment>
<evidence type="ECO:0000313" key="2">
    <source>
        <dbReference type="EMBL" id="MDR6218544.1"/>
    </source>
</evidence>
<gene>
    <name evidence="2" type="ORF">J2Y00_002107</name>
</gene>
<dbReference type="RefSeq" id="WP_309855123.1">
    <property type="nucleotide sequence ID" value="NZ_JAVDQJ010000005.1"/>
</dbReference>
<evidence type="ECO:0008006" key="4">
    <source>
        <dbReference type="Google" id="ProtNLM"/>
    </source>
</evidence>
<organism evidence="2 3">
    <name type="scientific">Deinococcus soli</name>
    <name type="common">ex Cha et al. 2016</name>
    <dbReference type="NCBI Taxonomy" id="1309411"/>
    <lineage>
        <taxon>Bacteria</taxon>
        <taxon>Thermotogati</taxon>
        <taxon>Deinococcota</taxon>
        <taxon>Deinococci</taxon>
        <taxon>Deinococcales</taxon>
        <taxon>Deinococcaceae</taxon>
        <taxon>Deinococcus</taxon>
    </lineage>
</organism>
<dbReference type="EMBL" id="JAVDQK010000004">
    <property type="protein sequence ID" value="MDR6218544.1"/>
    <property type="molecule type" value="Genomic_DNA"/>
</dbReference>
<dbReference type="Proteomes" id="UP001185331">
    <property type="component" value="Unassembled WGS sequence"/>
</dbReference>
<proteinExistence type="predicted"/>
<evidence type="ECO:0000256" key="1">
    <source>
        <dbReference type="SAM" id="SignalP"/>
    </source>
</evidence>
<feature type="signal peptide" evidence="1">
    <location>
        <begin position="1"/>
        <end position="17"/>
    </location>
</feature>
<feature type="chain" id="PRO_5041914945" description="Secreted protein" evidence="1">
    <location>
        <begin position="18"/>
        <end position="100"/>
    </location>
</feature>
<accession>A0AAE3XDA1</accession>
<sequence length="100" mass="10374">MNRILMMALMMSAAAVAVTGRPAGGAGLAAPVLKVRSNESLIASRRERCVWAVTRAVMGAGGRIAPASARMVVTVGRQVPLYPVQPLPKCPVPAAAPLRN</sequence>